<dbReference type="Proteomes" id="UP000262882">
    <property type="component" value="Unassembled WGS sequence"/>
</dbReference>
<dbReference type="RefSeq" id="WP_117405206.1">
    <property type="nucleotide sequence ID" value="NZ_QVNQ01000019.1"/>
</dbReference>
<organism evidence="1 2">
    <name type="scientific">Actinomadura spongiicola</name>
    <dbReference type="NCBI Taxonomy" id="2303421"/>
    <lineage>
        <taxon>Bacteria</taxon>
        <taxon>Bacillati</taxon>
        <taxon>Actinomycetota</taxon>
        <taxon>Actinomycetes</taxon>
        <taxon>Streptosporangiales</taxon>
        <taxon>Thermomonosporaceae</taxon>
        <taxon>Actinomadura</taxon>
    </lineage>
</organism>
<dbReference type="Gene3D" id="1.10.30.50">
    <property type="match status" value="1"/>
</dbReference>
<comment type="caution">
    <text evidence="1">The sequence shown here is derived from an EMBL/GenBank/DDBJ whole genome shotgun (WGS) entry which is preliminary data.</text>
</comment>
<gene>
    <name evidence="1" type="ORF">D0T12_34200</name>
</gene>
<dbReference type="EMBL" id="QVNQ01000019">
    <property type="protein sequence ID" value="RFS80988.1"/>
    <property type="molecule type" value="Genomic_DNA"/>
</dbReference>
<name>A0A372G6F9_9ACTN</name>
<dbReference type="OrthoDB" id="5422822at2"/>
<evidence type="ECO:0000313" key="2">
    <source>
        <dbReference type="Proteomes" id="UP000262882"/>
    </source>
</evidence>
<dbReference type="NCBIfam" id="TIGR02646">
    <property type="entry name" value="retron system putative HNH endonuclease"/>
    <property type="match status" value="1"/>
</dbReference>
<evidence type="ECO:0000313" key="1">
    <source>
        <dbReference type="EMBL" id="RFS80988.1"/>
    </source>
</evidence>
<dbReference type="AlphaFoldDB" id="A0A372G6F9"/>
<sequence>MQKIERLSLGSEAARKLEDLTAQVVAAADPKEKAAELWAKLNRDTKKEIQRTLAEMSSGLERCMYCEDSEGTDIEHFMPKSSYPEDAFRWANYLLACTRCNSNYKRTRFPLDSRNEPLLIDPTLDDPASHLNFSPTTGLFTGASRRGEVTIDICGLNRDICAEGRLNAWTAIEYLIPAYAIEMGSGRDKKASRILRTLQKYPFQSVRTYMARVYAGAEDPALILSPDVMASFSSFPELLH</sequence>
<accession>A0A372G6F9</accession>
<protein>
    <submittedName>
        <fullName evidence="1">TIGR02646 family protein</fullName>
    </submittedName>
</protein>
<reference evidence="1 2" key="1">
    <citation type="submission" date="2018-08" db="EMBL/GenBank/DDBJ databases">
        <title>Actinomadura spongicola sp. nov., isolated from marine sponge Leucetta chagosensis.</title>
        <authorList>
            <person name="Li L."/>
            <person name="Lin H.W."/>
        </authorList>
    </citation>
    <scope>NUCLEOTIDE SEQUENCE [LARGE SCALE GENOMIC DNA]</scope>
    <source>
        <strain evidence="1 2">LHW52907</strain>
    </source>
</reference>
<proteinExistence type="predicted"/>
<dbReference type="InterPro" id="IPR013467">
    <property type="entry name" value="HNH78-like"/>
</dbReference>
<keyword evidence="2" id="KW-1185">Reference proteome</keyword>